<dbReference type="InterPro" id="IPR002539">
    <property type="entry name" value="MaoC-like_dom"/>
</dbReference>
<dbReference type="PANTHER" id="PTHR43664:SF1">
    <property type="entry name" value="BETA-METHYLMALYL-COA DEHYDRATASE"/>
    <property type="match status" value="1"/>
</dbReference>
<dbReference type="AlphaFoldDB" id="A0A2U1CG33"/>
<comment type="caution">
    <text evidence="2">The sequence shown here is derived from an EMBL/GenBank/DDBJ whole genome shotgun (WGS) entry which is preliminary data.</text>
</comment>
<reference evidence="2 3" key="1">
    <citation type="submission" date="2018-04" db="EMBL/GenBank/DDBJ databases">
        <title>Genomic Encyclopedia of Type Strains, Phase IV (KMG-IV): sequencing the most valuable type-strain genomes for metagenomic binning, comparative biology and taxonomic classification.</title>
        <authorList>
            <person name="Goeker M."/>
        </authorList>
    </citation>
    <scope>NUCLEOTIDE SEQUENCE [LARGE SCALE GENOMIC DNA]</scope>
    <source>
        <strain evidence="2 3">DSM 26588</strain>
    </source>
</reference>
<dbReference type="EMBL" id="QEKK01000001">
    <property type="protein sequence ID" value="PVY59777.1"/>
    <property type="molecule type" value="Genomic_DNA"/>
</dbReference>
<protein>
    <submittedName>
        <fullName evidence="2">Acyl dehydratase</fullName>
    </submittedName>
</protein>
<dbReference type="RefSeq" id="WP_075705170.1">
    <property type="nucleotide sequence ID" value="NZ_CAMREZ010000006.1"/>
</dbReference>
<dbReference type="InterPro" id="IPR052342">
    <property type="entry name" value="MCH/BMMD"/>
</dbReference>
<gene>
    <name evidence="2" type="ORF">C7373_101291</name>
</gene>
<dbReference type="Gene3D" id="3.10.129.10">
    <property type="entry name" value="Hotdog Thioesterase"/>
    <property type="match status" value="1"/>
</dbReference>
<dbReference type="Pfam" id="PF01575">
    <property type="entry name" value="MaoC_dehydratas"/>
    <property type="match status" value="1"/>
</dbReference>
<dbReference type="OrthoDB" id="9801625at2"/>
<dbReference type="GeneID" id="93227975"/>
<evidence type="ECO:0000259" key="1">
    <source>
        <dbReference type="Pfam" id="PF01575"/>
    </source>
</evidence>
<organism evidence="2 3">
    <name type="scientific">Intestinimonas butyriciproducens</name>
    <dbReference type="NCBI Taxonomy" id="1297617"/>
    <lineage>
        <taxon>Bacteria</taxon>
        <taxon>Bacillati</taxon>
        <taxon>Bacillota</taxon>
        <taxon>Clostridia</taxon>
        <taxon>Eubacteriales</taxon>
        <taxon>Intestinimonas</taxon>
    </lineage>
</organism>
<sequence length="157" mass="17844">MGIRDYEFRGRTYDQWELGEEYITGARTITEADIVNFAGLSGDWSATHTNDVYGKGTIYGSRIAYGNVTFIVSTGLLTQTLMFEGTTVALLDMQISYQEPVRFEDTIYCKFIPVEKRPTKTPGRGLVTFHVFVYNQNDEQVAEERLVFLISSEKGHM</sequence>
<accession>A0A2U1CG33</accession>
<evidence type="ECO:0000313" key="3">
    <source>
        <dbReference type="Proteomes" id="UP000245778"/>
    </source>
</evidence>
<name>A0A2U1CG33_9FIRM</name>
<evidence type="ECO:0000313" key="2">
    <source>
        <dbReference type="EMBL" id="PVY59777.1"/>
    </source>
</evidence>
<dbReference type="SUPFAM" id="SSF54637">
    <property type="entry name" value="Thioesterase/thiol ester dehydrase-isomerase"/>
    <property type="match status" value="1"/>
</dbReference>
<feature type="domain" description="MaoC-like" evidence="1">
    <location>
        <begin position="19"/>
        <end position="123"/>
    </location>
</feature>
<dbReference type="Proteomes" id="UP000245778">
    <property type="component" value="Unassembled WGS sequence"/>
</dbReference>
<dbReference type="InterPro" id="IPR029069">
    <property type="entry name" value="HotDog_dom_sf"/>
</dbReference>
<dbReference type="PANTHER" id="PTHR43664">
    <property type="entry name" value="MONOAMINE OXIDASE-RELATED"/>
    <property type="match status" value="1"/>
</dbReference>
<proteinExistence type="predicted"/>